<dbReference type="Gene3D" id="1.25.40.10">
    <property type="entry name" value="Tetratricopeptide repeat domain"/>
    <property type="match status" value="4"/>
</dbReference>
<accession>A0A7J0FGX0</accession>
<dbReference type="GO" id="GO:0006396">
    <property type="term" value="P:RNA processing"/>
    <property type="evidence" value="ECO:0007669"/>
    <property type="project" value="TreeGrafter"/>
</dbReference>
<keyword evidence="5" id="KW-1185">Reference proteome</keyword>
<sequence>MGLLDEAAGVLLGVTDVEFVPSSLLFKMLSRDLLKANRLELFWKVFEAMSKANVAFDVYACTNMVNAHSKVGNVKEAKKVLVEMRDKGCNPNVGTYNVVIGGLCRAGLHAVAIETKKSMVEKGLVPDSYTHATLINGFCAKRRSKEAKMVLVEMTDLSLKDKAQEVVNEMIEGYCRGRDMIRAFKLLEEMERASDVLAEMVAKGLKPNAVVYTTLMMSSCSRSSKDGRRKDLLGRNVGERIKDECSYLWAFNDGYSKVGEMQFADRWALQKGEYHGSLFRVLRYACTTGLVPDVSIYNSLISGFCKQGDLEKACELHEETCSKRITPNIVTCNIFINRLLKAVKTERAKVLFDGISQKGSTPNAVTYATMIDGYCKSENVMPNHITYTTLIDYHCKEGMMQEAKAVFRDAGEESEPQHRNLHNTSSAPFRDMLAKGLKPDKITYYVMLDAYCKEVNLVEACVKGRNVGEGRSNEWNAIARGYQTAGDMDKAAKVLESMVRFGWVSESANLSDLIDGNLTDADFPEAVRN</sequence>
<evidence type="ECO:0000313" key="5">
    <source>
        <dbReference type="Proteomes" id="UP000585474"/>
    </source>
</evidence>
<name>A0A7J0FGX0_9ERIC</name>
<evidence type="ECO:0000256" key="2">
    <source>
        <dbReference type="ARBA" id="ARBA00022737"/>
    </source>
</evidence>
<dbReference type="Proteomes" id="UP000585474">
    <property type="component" value="Unassembled WGS sequence"/>
</dbReference>
<dbReference type="OrthoDB" id="185373at2759"/>
<keyword evidence="2" id="KW-0677">Repeat</keyword>
<dbReference type="InterPro" id="IPR002885">
    <property type="entry name" value="PPR_rpt"/>
</dbReference>
<dbReference type="GO" id="GO:0005739">
    <property type="term" value="C:mitochondrion"/>
    <property type="evidence" value="ECO:0007669"/>
    <property type="project" value="TreeGrafter"/>
</dbReference>
<evidence type="ECO:0000256" key="3">
    <source>
        <dbReference type="PROSITE-ProRule" id="PRU00708"/>
    </source>
</evidence>
<dbReference type="Pfam" id="PF13041">
    <property type="entry name" value="PPR_2"/>
    <property type="match status" value="2"/>
</dbReference>
<dbReference type="PANTHER" id="PTHR47934">
    <property type="entry name" value="PENTATRICOPEPTIDE REPEAT-CONTAINING PROTEIN PET309, MITOCHONDRIAL"/>
    <property type="match status" value="1"/>
</dbReference>
<dbReference type="GO" id="GO:0003729">
    <property type="term" value="F:mRNA binding"/>
    <property type="evidence" value="ECO:0007669"/>
    <property type="project" value="TreeGrafter"/>
</dbReference>
<dbReference type="Pfam" id="PF12854">
    <property type="entry name" value="PPR_1"/>
    <property type="match status" value="2"/>
</dbReference>
<feature type="repeat" description="PPR" evidence="3">
    <location>
        <begin position="127"/>
        <end position="161"/>
    </location>
</feature>
<feature type="repeat" description="PPR" evidence="3">
    <location>
        <begin position="383"/>
        <end position="417"/>
    </location>
</feature>
<protein>
    <submittedName>
        <fullName evidence="4">HAT family dimerization domain-containing protein</fullName>
    </submittedName>
</protein>
<evidence type="ECO:0000256" key="1">
    <source>
        <dbReference type="ARBA" id="ARBA00007626"/>
    </source>
</evidence>
<feature type="repeat" description="PPR" evidence="3">
    <location>
        <begin position="57"/>
        <end position="91"/>
    </location>
</feature>
<evidence type="ECO:0000313" key="4">
    <source>
        <dbReference type="EMBL" id="GFY97686.1"/>
    </source>
</evidence>
<feature type="repeat" description="PPR" evidence="3">
    <location>
        <begin position="471"/>
        <end position="505"/>
    </location>
</feature>
<dbReference type="NCBIfam" id="TIGR00756">
    <property type="entry name" value="PPR"/>
    <property type="match status" value="7"/>
</dbReference>
<dbReference type="InterPro" id="IPR011990">
    <property type="entry name" value="TPR-like_helical_dom_sf"/>
</dbReference>
<reference evidence="4 5" key="1">
    <citation type="submission" date="2019-07" db="EMBL/GenBank/DDBJ databases">
        <title>De Novo Assembly of kiwifruit Actinidia rufa.</title>
        <authorList>
            <person name="Sugita-Konishi S."/>
            <person name="Sato K."/>
            <person name="Mori E."/>
            <person name="Abe Y."/>
            <person name="Kisaki G."/>
            <person name="Hamano K."/>
            <person name="Suezawa K."/>
            <person name="Otani M."/>
            <person name="Fukuda T."/>
            <person name="Manabe T."/>
            <person name="Gomi K."/>
            <person name="Tabuchi M."/>
            <person name="Akimitsu K."/>
            <person name="Kataoka I."/>
        </authorList>
    </citation>
    <scope>NUCLEOTIDE SEQUENCE [LARGE SCALE GENOMIC DNA]</scope>
    <source>
        <strain evidence="5">cv. Fuchu</strain>
    </source>
</reference>
<dbReference type="InterPro" id="IPR051114">
    <property type="entry name" value="Mito_RNA_Proc_CCM1"/>
</dbReference>
<comment type="similarity">
    <text evidence="1">Belongs to the PPR family. P subfamily.</text>
</comment>
<dbReference type="AlphaFoldDB" id="A0A7J0FGX0"/>
<organism evidence="4 5">
    <name type="scientific">Actinidia rufa</name>
    <dbReference type="NCBI Taxonomy" id="165716"/>
    <lineage>
        <taxon>Eukaryota</taxon>
        <taxon>Viridiplantae</taxon>
        <taxon>Streptophyta</taxon>
        <taxon>Embryophyta</taxon>
        <taxon>Tracheophyta</taxon>
        <taxon>Spermatophyta</taxon>
        <taxon>Magnoliopsida</taxon>
        <taxon>eudicotyledons</taxon>
        <taxon>Gunneridae</taxon>
        <taxon>Pentapetalae</taxon>
        <taxon>asterids</taxon>
        <taxon>Ericales</taxon>
        <taxon>Actinidiaceae</taxon>
        <taxon>Actinidia</taxon>
    </lineage>
</organism>
<comment type="caution">
    <text evidence="4">The sequence shown here is derived from an EMBL/GenBank/DDBJ whole genome shotgun (WGS) entry which is preliminary data.</text>
</comment>
<dbReference type="PROSITE" id="PS51375">
    <property type="entry name" value="PPR"/>
    <property type="match status" value="6"/>
</dbReference>
<dbReference type="EMBL" id="BJWL01000012">
    <property type="protein sequence ID" value="GFY97686.1"/>
    <property type="molecule type" value="Genomic_DNA"/>
</dbReference>
<feature type="repeat" description="PPR" evidence="3">
    <location>
        <begin position="293"/>
        <end position="327"/>
    </location>
</feature>
<gene>
    <name evidence="4" type="ORF">Acr_12g0002270</name>
</gene>
<feature type="repeat" description="PPR" evidence="3">
    <location>
        <begin position="92"/>
        <end position="126"/>
    </location>
</feature>
<proteinExistence type="inferred from homology"/>
<dbReference type="Pfam" id="PF01535">
    <property type="entry name" value="PPR"/>
    <property type="match status" value="2"/>
</dbReference>
<dbReference type="GO" id="GO:0007005">
    <property type="term" value="P:mitochondrion organization"/>
    <property type="evidence" value="ECO:0007669"/>
    <property type="project" value="TreeGrafter"/>
</dbReference>
<dbReference type="PANTHER" id="PTHR47934:SF23">
    <property type="entry name" value="PENTATRICOPEPTIDE REPEAT-CONTAINING PROTEIN"/>
    <property type="match status" value="1"/>
</dbReference>